<dbReference type="InterPro" id="IPR012368">
    <property type="entry name" value="OxRdtase_Mopterin-bd_su_IorB"/>
</dbReference>
<dbReference type="RefSeq" id="WP_316699969.1">
    <property type="nucleotide sequence ID" value="NZ_CP136336.1"/>
</dbReference>
<dbReference type="InterPro" id="IPR008274">
    <property type="entry name" value="AldOxase/xan_DH_MoCoBD1"/>
</dbReference>
<dbReference type="InterPro" id="IPR037165">
    <property type="entry name" value="AldOxase/xan_DH_Mopterin-bd_sf"/>
</dbReference>
<dbReference type="PANTHER" id="PTHR47495">
    <property type="entry name" value="ALDEHYDE DEHYDROGENASE"/>
    <property type="match status" value="1"/>
</dbReference>
<dbReference type="InterPro" id="IPR006311">
    <property type="entry name" value="TAT_signal"/>
</dbReference>
<dbReference type="SMART" id="SM01008">
    <property type="entry name" value="Ald_Xan_dh_C"/>
    <property type="match status" value="1"/>
</dbReference>
<dbReference type="InterPro" id="IPR052516">
    <property type="entry name" value="N-heterocyclic_Hydroxylase"/>
</dbReference>
<accession>A0ABZ0CR31</accession>
<dbReference type="Proteomes" id="UP001303946">
    <property type="component" value="Chromosome"/>
</dbReference>
<feature type="domain" description="Aldehyde oxidase/xanthine dehydrogenase a/b hammerhead" evidence="1">
    <location>
        <begin position="217"/>
        <end position="304"/>
    </location>
</feature>
<organism evidence="2 3">
    <name type="scientific">Piscinibacter gummiphilus</name>
    <dbReference type="NCBI Taxonomy" id="946333"/>
    <lineage>
        <taxon>Bacteria</taxon>
        <taxon>Pseudomonadati</taxon>
        <taxon>Pseudomonadota</taxon>
        <taxon>Betaproteobacteria</taxon>
        <taxon>Burkholderiales</taxon>
        <taxon>Sphaerotilaceae</taxon>
        <taxon>Piscinibacter</taxon>
    </lineage>
</organism>
<keyword evidence="3" id="KW-1185">Reference proteome</keyword>
<evidence type="ECO:0000313" key="3">
    <source>
        <dbReference type="Proteomes" id="UP001303946"/>
    </source>
</evidence>
<evidence type="ECO:0000259" key="1">
    <source>
        <dbReference type="SMART" id="SM01008"/>
    </source>
</evidence>
<dbReference type="InterPro" id="IPR000674">
    <property type="entry name" value="Ald_Oxase/Xan_DH_a/b"/>
</dbReference>
<dbReference type="Pfam" id="PF02738">
    <property type="entry name" value="MoCoBD_1"/>
    <property type="match status" value="1"/>
</dbReference>
<dbReference type="SUPFAM" id="SSF56003">
    <property type="entry name" value="Molybdenum cofactor-binding domain"/>
    <property type="match status" value="2"/>
</dbReference>
<reference evidence="2 3" key="1">
    <citation type="submission" date="2023-10" db="EMBL/GenBank/DDBJ databases">
        <title>Bacteria for the degradation of biodegradable plastic PBAT(Polybutylene adipate terephthalate).</title>
        <authorList>
            <person name="Weon H.-Y."/>
            <person name="Yeon J."/>
        </authorList>
    </citation>
    <scope>NUCLEOTIDE SEQUENCE [LARGE SCALE GENOMIC DNA]</scope>
    <source>
        <strain evidence="2 3">SBD 7-3</strain>
    </source>
</reference>
<evidence type="ECO:0000313" key="2">
    <source>
        <dbReference type="EMBL" id="WOB07298.1"/>
    </source>
</evidence>
<protein>
    <submittedName>
        <fullName evidence="2">Molybdopterin cofactor-binding domain-containing protein</fullName>
    </submittedName>
</protein>
<dbReference type="Gene3D" id="3.30.365.10">
    <property type="entry name" value="Aldehyde oxidase/xanthine dehydrogenase, molybdopterin binding domain"/>
    <property type="match status" value="3"/>
</dbReference>
<name>A0ABZ0CR31_9BURK</name>
<gene>
    <name evidence="2" type="ORF">RXV79_20550</name>
</gene>
<dbReference type="PROSITE" id="PS51318">
    <property type="entry name" value="TAT"/>
    <property type="match status" value="1"/>
</dbReference>
<dbReference type="Pfam" id="PF20256">
    <property type="entry name" value="MoCoBD_2"/>
    <property type="match status" value="2"/>
</dbReference>
<dbReference type="EMBL" id="CP136336">
    <property type="protein sequence ID" value="WOB07298.1"/>
    <property type="molecule type" value="Genomic_DNA"/>
</dbReference>
<dbReference type="PIRSF" id="PIRSF036389">
    <property type="entry name" value="IOR_B"/>
    <property type="match status" value="1"/>
</dbReference>
<dbReference type="PANTHER" id="PTHR47495:SF3">
    <property type="entry name" value="BLR6219 PROTEIN"/>
    <property type="match status" value="1"/>
</dbReference>
<proteinExistence type="predicted"/>
<sequence>MTHTPAPPERPARRRFLAVTTLAGSGLMLGLALRSSGDASAAAPSRDLLRSQEVFKPNVFIRIAPDGVVTLIAKQMEVGQGVKTSLPMVLAEELEVDWKDVVVEQGDLDEAYGNQFSGASSSTPRNYQAFRVLGATARTLLVHAAANAWGVPVRECHAAMSAVHHRASGRSLRYGELAASAATLPVPTGRAVKLKSPRDFKLLGTRIGGVDNSHIVRGAPLFGIDVRVPGMRYAVYEKCPVFGSTVRSANLDEVKALPGVHDAFVVAGIGGVLGLRPGVAIVAESTWAAFSARKKLKVQWADSPVARQGFASFAEQAARIARQPGATVSRQEGDVAKALASASQRVEAFYTYPFIAHAALEPLNCTASFKDGTLQLWTASQAPSWARDHVSKSLGVPPAAIRMHIVRGGGAFGRRLSSDYVVEAAAIAMRSPVPVQLVWSREDDLQHDHFRPGGFHLLRGGLGRAGEVVAWHDHFIGLGRGGPIDPQLGNEFPAPWVSDCRVEQSAIDCGIPMGAWRAPHANVSAWVVQSFVDELAHAARQDPLAFKLSLLGDRQAMRPAGFFSRQGVYQVARMRRVLQAVAEKSQWGRALPQGQGQGIAFHASYGGYVAQVAEVAVSPEGQLRVNRVVCVCDVGEQIVNLSGAEAQVQGSILDGLSAAWLQVVDIEGGRAKQSNFHDYPLLRMADAPAIEVHFLHSDNPIGGLGEPALPPVAPAVCNAIFRATGHRVRTLPISRTRLGWA</sequence>
<dbReference type="InterPro" id="IPR046867">
    <property type="entry name" value="AldOxase/xan_DH_MoCoBD2"/>
</dbReference>
<dbReference type="Gene3D" id="3.90.1170.50">
    <property type="entry name" value="Aldehyde oxidase/xanthine dehydrogenase, a/b hammerhead"/>
    <property type="match status" value="1"/>
</dbReference>